<accession>A0A8J6B0S1</accession>
<comment type="caution">
    <text evidence="1">The sequence shown here is derived from an EMBL/GenBank/DDBJ whole genome shotgun (WGS) entry which is preliminary data.</text>
</comment>
<dbReference type="Proteomes" id="UP000717585">
    <property type="component" value="Unassembled WGS sequence"/>
</dbReference>
<keyword evidence="2" id="KW-1185">Reference proteome</keyword>
<organism evidence="1 2">
    <name type="scientific">Carpediemonas membranifera</name>
    <dbReference type="NCBI Taxonomy" id="201153"/>
    <lineage>
        <taxon>Eukaryota</taxon>
        <taxon>Metamonada</taxon>
        <taxon>Carpediemonas-like organisms</taxon>
        <taxon>Carpediemonas</taxon>
    </lineage>
</organism>
<dbReference type="InterPro" id="IPR009091">
    <property type="entry name" value="RCC1/BLIP-II"/>
</dbReference>
<sequence>MNGVFSAQSSIAMLECVLGTLQSFEVGMSSDEAKERMLSAIRNLLATISDLYALDSLSPVQFTTDEQLAMIASKLLSLRSVVDQVTQHHPGDIPTLIQRAHKAVVDRISSSDVPVPHLVSPALIELRLAQIENHLDTFPAHPPVCKKELRTARRLLTSGAPRSMNIELRDGENLPDALYTLMQGTVWATLVSAGADPSLGEGKVGDFGPNAKVLWFLCKKFAFCRTVASRDGERHTELNRFAKLDSVLYHGRLFVCGTNRVNPDPGEVETIPTFRRIRVPPVLSYSGNSRDALFVVAVTARGLYTMGDNRFGNLGHRALGFLQSPRRVEFPQAHRVSKFEAALPPWRKDRLVMSILVNHNQTFVETPVGLIAAGDNAHGCLAAGHTTDIQPFFIPVTLPSGTGLKDLRFSDSMVSVLVGQDLYVAGENCEARFGLGHDDDVPRLTRLPFPVTDAAFDGTTGLFLHDGVIRACGLRADFWYFRDSEYAELDQIPFPWPVSRFMSNGEAYWVQRHDTGDWYGLGGSDFGTLGVAMGGSCEFWVKIAVRDVASIRSSPTLLSTWFVQESGAVMACGENYHGTLGVIDGPNGQEEVVRVPRLVETVTASFEAAEELRCWELDPAKTVLARFV</sequence>
<dbReference type="EMBL" id="JAHDYR010000064">
    <property type="protein sequence ID" value="KAG9390557.1"/>
    <property type="molecule type" value="Genomic_DNA"/>
</dbReference>
<evidence type="ECO:0000313" key="2">
    <source>
        <dbReference type="Proteomes" id="UP000717585"/>
    </source>
</evidence>
<evidence type="ECO:0000313" key="1">
    <source>
        <dbReference type="EMBL" id="KAG9390557.1"/>
    </source>
</evidence>
<proteinExistence type="predicted"/>
<dbReference type="AlphaFoldDB" id="A0A8J6B0S1"/>
<gene>
    <name evidence="1" type="ORF">J8273_7908</name>
</gene>
<protein>
    <submittedName>
        <fullName evidence="1">Uncharacterized protein</fullName>
    </submittedName>
</protein>
<dbReference type="OrthoDB" id="8068875at2759"/>
<dbReference type="SUPFAM" id="SSF50985">
    <property type="entry name" value="RCC1/BLIP-II"/>
    <property type="match status" value="1"/>
</dbReference>
<name>A0A8J6B0S1_9EUKA</name>
<reference evidence="1" key="1">
    <citation type="submission" date="2021-05" db="EMBL/GenBank/DDBJ databases">
        <title>A free-living protist that lacks canonical eukaryotic 1 DNA replication and segregation systems.</title>
        <authorList>
            <person name="Salas-Leiva D.E."/>
            <person name="Tromer E.C."/>
            <person name="Curtis B.A."/>
            <person name="Jerlstrom-Hultqvist J."/>
            <person name="Kolisko M."/>
            <person name="Yi Z."/>
            <person name="Salas-Leiva J.S."/>
            <person name="Gallot-Lavallee L."/>
            <person name="Kops G.J.P.L."/>
            <person name="Archibald J.M."/>
            <person name="Simpson A.G.B."/>
            <person name="Roger A.J."/>
        </authorList>
    </citation>
    <scope>NUCLEOTIDE SEQUENCE</scope>
    <source>
        <strain evidence="1">BICM</strain>
    </source>
</reference>
<dbReference type="Gene3D" id="2.130.10.30">
    <property type="entry name" value="Regulator of chromosome condensation 1/beta-lactamase-inhibitor protein II"/>
    <property type="match status" value="1"/>
</dbReference>